<proteinExistence type="predicted"/>
<evidence type="ECO:0000256" key="1">
    <source>
        <dbReference type="SAM" id="Phobius"/>
    </source>
</evidence>
<dbReference type="AlphaFoldDB" id="A0A2H0BSX6"/>
<feature type="transmembrane region" description="Helical" evidence="1">
    <location>
        <begin position="374"/>
        <end position="394"/>
    </location>
</feature>
<accession>A0A2H0BSX6</accession>
<evidence type="ECO:0000313" key="2">
    <source>
        <dbReference type="EMBL" id="PIP60786.1"/>
    </source>
</evidence>
<protein>
    <submittedName>
        <fullName evidence="2">Uncharacterized protein</fullName>
    </submittedName>
</protein>
<evidence type="ECO:0000313" key="3">
    <source>
        <dbReference type="Proteomes" id="UP000231581"/>
    </source>
</evidence>
<keyword evidence="1" id="KW-1133">Transmembrane helix</keyword>
<comment type="caution">
    <text evidence="2">The sequence shown here is derived from an EMBL/GenBank/DDBJ whole genome shotgun (WGS) entry which is preliminary data.</text>
</comment>
<dbReference type="PANTHER" id="PTHR36851:SF1">
    <property type="entry name" value="GLYCO_TRANS_2-LIKE DOMAIN-CONTAINING PROTEIN"/>
    <property type="match status" value="1"/>
</dbReference>
<dbReference type="Proteomes" id="UP000231581">
    <property type="component" value="Unassembled WGS sequence"/>
</dbReference>
<keyword evidence="1" id="KW-0812">Transmembrane</keyword>
<keyword evidence="1" id="KW-0472">Membrane</keyword>
<dbReference type="SUPFAM" id="SSF53448">
    <property type="entry name" value="Nucleotide-diphospho-sugar transferases"/>
    <property type="match status" value="1"/>
</dbReference>
<organism evidence="2 3">
    <name type="scientific">Candidatus Uhrbacteria bacterium CG22_combo_CG10-13_8_21_14_all_47_17</name>
    <dbReference type="NCBI Taxonomy" id="1975041"/>
    <lineage>
        <taxon>Bacteria</taxon>
        <taxon>Candidatus Uhriibacteriota</taxon>
    </lineage>
</organism>
<dbReference type="InterPro" id="IPR029044">
    <property type="entry name" value="Nucleotide-diphossugar_trans"/>
</dbReference>
<name>A0A2H0BSX6_9BACT</name>
<gene>
    <name evidence="2" type="ORF">COX00_01385</name>
</gene>
<feature type="transmembrane region" description="Helical" evidence="1">
    <location>
        <begin position="414"/>
        <end position="434"/>
    </location>
</feature>
<dbReference type="Gene3D" id="3.90.550.10">
    <property type="entry name" value="Spore Coat Polysaccharide Biosynthesis Protein SpsA, Chain A"/>
    <property type="match status" value="1"/>
</dbReference>
<feature type="transmembrane region" description="Helical" evidence="1">
    <location>
        <begin position="36"/>
        <end position="61"/>
    </location>
</feature>
<reference evidence="2 3" key="1">
    <citation type="submission" date="2017-09" db="EMBL/GenBank/DDBJ databases">
        <title>Depth-based differentiation of microbial function through sediment-hosted aquifers and enrichment of novel symbionts in the deep terrestrial subsurface.</title>
        <authorList>
            <person name="Probst A.J."/>
            <person name="Ladd B."/>
            <person name="Jarett J.K."/>
            <person name="Geller-Mcgrath D.E."/>
            <person name="Sieber C.M."/>
            <person name="Emerson J.B."/>
            <person name="Anantharaman K."/>
            <person name="Thomas B.C."/>
            <person name="Malmstrom R."/>
            <person name="Stieglmeier M."/>
            <person name="Klingl A."/>
            <person name="Woyke T."/>
            <person name="Ryan C.M."/>
            <person name="Banfield J.F."/>
        </authorList>
    </citation>
    <scope>NUCLEOTIDE SEQUENCE [LARGE SCALE GENOMIC DNA]</scope>
    <source>
        <strain evidence="2">CG22_combo_CG10-13_8_21_14_all_47_17</strain>
    </source>
</reference>
<sequence>MKHWQKRAVEIFPGVLVYTTLIGAIVLSFIRPLWMVYFIMVFDLYWLLRILYFIPFLLASWSRYRKAIRRDWQADVERLPGYDKVRHLIFLPTYKEDANVIRDTLESLDACTYPSKRMVIVLAGEERDQENFRKISEELVPAFADHFAELLVTLHPKNLPNEIPGKGSNLNWAANQIVPGLIEHGYDPDNVIVSSFDVDTIVHPQYFSCLSYSYLTVPEPTRSSYQPVALYNNNLWESPAAVRVAMFGTTFWLMTELARPEGMMTFSSHSMSLRMLVDVGYWQKDIVSEDSRIFLQGLVHYDGHYRVTPIHLPVSMDTVMTGSYGKALVALYKQLRRWAWGVENLPYMVEAFRGRPNMSRGVKFAWLFKQMEGMFTWATAPFLIFILGYLPFWVAPERFRNFAVFQNTPFTLQWLMRFAMIGLFVSAGLALTLLPPRPAHYSRPYAYAIAMLQWALLPVTFIVFGAVPALDAQTRLMLGKYLGFNVSPKRKKELLKT</sequence>
<feature type="transmembrane region" description="Helical" evidence="1">
    <location>
        <begin position="446"/>
        <end position="470"/>
    </location>
</feature>
<feature type="transmembrane region" description="Helical" evidence="1">
    <location>
        <begin position="12"/>
        <end position="30"/>
    </location>
</feature>
<dbReference type="PANTHER" id="PTHR36851">
    <property type="entry name" value="UNNAMED PRODUCT"/>
    <property type="match status" value="1"/>
</dbReference>
<dbReference type="EMBL" id="PCSZ01000031">
    <property type="protein sequence ID" value="PIP60786.1"/>
    <property type="molecule type" value="Genomic_DNA"/>
</dbReference>